<sequence>MSVSPRWRKLRKICSSQLFATKVLDANQANRRVKVQVESMVHGVAVDIEEAAFKTIVNLLSRTIFSFELAATESSSSEMARGYNEIVWGLMEEVGKPNLGDYFPMLPEA</sequence>
<keyword evidence="2" id="KW-1185">Reference proteome</keyword>
<comment type="caution">
    <text evidence="1">The sequence shown here is derived from an EMBL/GenBank/DDBJ whole genome shotgun (WGS) entry which is preliminary data.</text>
</comment>
<dbReference type="AlphaFoldDB" id="A0A2P6R0P1"/>
<accession>A0A2P6R0P1</accession>
<name>A0A2P6R0P1_ROSCH</name>
<protein>
    <submittedName>
        <fullName evidence="1">Putative geraniol 8-hydroxylase</fullName>
        <ecNumber evidence="1">1.14.14.83</ecNumber>
    </submittedName>
</protein>
<gene>
    <name evidence="1" type="ORF">RchiOBHm_Chr4g0430781</name>
</gene>
<dbReference type="Proteomes" id="UP000238479">
    <property type="component" value="Chromosome 4"/>
</dbReference>
<dbReference type="InterPro" id="IPR036396">
    <property type="entry name" value="Cyt_P450_sf"/>
</dbReference>
<dbReference type="PANTHER" id="PTHR24299:SF59">
    <property type="entry name" value="CYTOCHROME P450 SUPERFAMILY PROTEIN"/>
    <property type="match status" value="1"/>
</dbReference>
<dbReference type="STRING" id="74649.A0A2P6R0P1"/>
<dbReference type="Gramene" id="PRQ39949">
    <property type="protein sequence ID" value="PRQ39949"/>
    <property type="gene ID" value="RchiOBHm_Chr4g0430781"/>
</dbReference>
<dbReference type="GO" id="GO:0102811">
    <property type="term" value="F:geraniol 10-hydroxylase activity"/>
    <property type="evidence" value="ECO:0007669"/>
    <property type="project" value="UniProtKB-EC"/>
</dbReference>
<dbReference type="SUPFAM" id="SSF48264">
    <property type="entry name" value="Cytochrome P450"/>
    <property type="match status" value="1"/>
</dbReference>
<evidence type="ECO:0000313" key="1">
    <source>
        <dbReference type="EMBL" id="PRQ39949.1"/>
    </source>
</evidence>
<reference evidence="1 2" key="1">
    <citation type="journal article" date="2018" name="Nat. Genet.">
        <title>The Rosa genome provides new insights in the design of modern roses.</title>
        <authorList>
            <person name="Bendahmane M."/>
        </authorList>
    </citation>
    <scope>NUCLEOTIDE SEQUENCE [LARGE SCALE GENOMIC DNA]</scope>
    <source>
        <strain evidence="2">cv. Old Blush</strain>
    </source>
</reference>
<evidence type="ECO:0000313" key="2">
    <source>
        <dbReference type="Proteomes" id="UP000238479"/>
    </source>
</evidence>
<keyword evidence="1" id="KW-0560">Oxidoreductase</keyword>
<dbReference type="EC" id="1.14.14.83" evidence="1"/>
<proteinExistence type="predicted"/>
<dbReference type="Gene3D" id="1.10.630.10">
    <property type="entry name" value="Cytochrome P450"/>
    <property type="match status" value="1"/>
</dbReference>
<dbReference type="EMBL" id="PDCK01000042">
    <property type="protein sequence ID" value="PRQ39949.1"/>
    <property type="molecule type" value="Genomic_DNA"/>
</dbReference>
<dbReference type="PANTHER" id="PTHR24299">
    <property type="entry name" value="CYTOCHROME P450 FAMILY 1"/>
    <property type="match status" value="1"/>
</dbReference>
<organism evidence="1 2">
    <name type="scientific">Rosa chinensis</name>
    <name type="common">China rose</name>
    <dbReference type="NCBI Taxonomy" id="74649"/>
    <lineage>
        <taxon>Eukaryota</taxon>
        <taxon>Viridiplantae</taxon>
        <taxon>Streptophyta</taxon>
        <taxon>Embryophyta</taxon>
        <taxon>Tracheophyta</taxon>
        <taxon>Spermatophyta</taxon>
        <taxon>Magnoliopsida</taxon>
        <taxon>eudicotyledons</taxon>
        <taxon>Gunneridae</taxon>
        <taxon>Pentapetalae</taxon>
        <taxon>rosids</taxon>
        <taxon>fabids</taxon>
        <taxon>Rosales</taxon>
        <taxon>Rosaceae</taxon>
        <taxon>Rosoideae</taxon>
        <taxon>Rosoideae incertae sedis</taxon>
        <taxon>Rosa</taxon>
    </lineage>
</organism>
<dbReference type="GO" id="GO:0020037">
    <property type="term" value="F:heme binding"/>
    <property type="evidence" value="ECO:0007669"/>
    <property type="project" value="InterPro"/>
</dbReference>
<dbReference type="GO" id="GO:0005506">
    <property type="term" value="F:iron ion binding"/>
    <property type="evidence" value="ECO:0007669"/>
    <property type="project" value="InterPro"/>
</dbReference>